<gene>
    <name evidence="2" type="ORF">AQZ52_09005</name>
</gene>
<keyword evidence="1" id="KW-0175">Coiled coil</keyword>
<comment type="caution">
    <text evidence="2">The sequence shown here is derived from an EMBL/GenBank/DDBJ whole genome shotgun (WGS) entry which is preliminary data.</text>
</comment>
<name>A0A117UVR3_9SPHN</name>
<accession>A0A117UVR3</accession>
<keyword evidence="3" id="KW-1185">Reference proteome</keyword>
<protein>
    <submittedName>
        <fullName evidence="2">Uncharacterized protein</fullName>
    </submittedName>
</protein>
<dbReference type="RefSeq" id="WP_067908683.1">
    <property type="nucleotide sequence ID" value="NZ_KQ954244.1"/>
</dbReference>
<sequence>MAKTIALTLTEDELEILVDALEADLEGYAEAAEEAKADNNKEDVETFKLAALNIQKLLARLQDMLPD</sequence>
<dbReference type="EMBL" id="LLZS01000006">
    <property type="protein sequence ID" value="KUR71728.1"/>
    <property type="molecule type" value="Genomic_DNA"/>
</dbReference>
<dbReference type="AlphaFoldDB" id="A0A117UVR3"/>
<proteinExistence type="predicted"/>
<evidence type="ECO:0000313" key="2">
    <source>
        <dbReference type="EMBL" id="KUR71728.1"/>
    </source>
</evidence>
<feature type="coiled-coil region" evidence="1">
    <location>
        <begin position="11"/>
        <end position="38"/>
    </location>
</feature>
<evidence type="ECO:0000256" key="1">
    <source>
        <dbReference type="SAM" id="Coils"/>
    </source>
</evidence>
<evidence type="ECO:0000313" key="3">
    <source>
        <dbReference type="Proteomes" id="UP000058012"/>
    </source>
</evidence>
<dbReference type="Proteomes" id="UP000058012">
    <property type="component" value="Unassembled WGS sequence"/>
</dbReference>
<reference evidence="2 3" key="1">
    <citation type="submission" date="2015-10" db="EMBL/GenBank/DDBJ databases">
        <title>Draft genome sequence of Novosphingobium fuchskuhlense DSM 25065 isolated from a surface water sample of the southwest basin of Lake Grosse Fuchskuhle.</title>
        <authorList>
            <person name="Ruckert C."/>
            <person name="Winkler A."/>
            <person name="Glaeser J."/>
            <person name="Grossart H.-P."/>
            <person name="Kalinowski J."/>
            <person name="Glaeser S."/>
        </authorList>
    </citation>
    <scope>NUCLEOTIDE SEQUENCE [LARGE SCALE GENOMIC DNA]</scope>
    <source>
        <strain evidence="2 3">FNE08-7</strain>
    </source>
</reference>
<organism evidence="2 3">
    <name type="scientific">Novosphingobium fuchskuhlense</name>
    <dbReference type="NCBI Taxonomy" id="1117702"/>
    <lineage>
        <taxon>Bacteria</taxon>
        <taxon>Pseudomonadati</taxon>
        <taxon>Pseudomonadota</taxon>
        <taxon>Alphaproteobacteria</taxon>
        <taxon>Sphingomonadales</taxon>
        <taxon>Sphingomonadaceae</taxon>
        <taxon>Novosphingobium</taxon>
    </lineage>
</organism>